<feature type="transmembrane region" description="Helical" evidence="6">
    <location>
        <begin position="420"/>
        <end position="438"/>
    </location>
</feature>
<feature type="transmembrane region" description="Helical" evidence="6">
    <location>
        <begin position="20"/>
        <end position="41"/>
    </location>
</feature>
<feature type="domain" description="MacB-like periplasmic core" evidence="8">
    <location>
        <begin position="21"/>
        <end position="230"/>
    </location>
</feature>
<sequence length="785" mass="87629">MIKSFFKTAWRNISKNKLTAFINVFGLAIGLSCSLLIWLWVSDELSYNRFIPGTKDVYEVHINAAFNGDIRTATVTPGPLYEAIQQNIPQAAYATKMTYWRDALFTVGDKALNEKGTYATDDFFKVFPLPAIDGNVNQALASIDQVIITRKIAEKYFNTTHAVGKTILIDNKRNYTVGAVIENLPHNSTLQFDWMINFKVQEEDWMKTWGNLSFFTYVRLRPRADLQHTETVMHSIYKNFAPKGFWSNYPTLQPITDVYLYGDYAKGKPAGGRIEYVKIFSVVAIFILLIACMNFMNLATARASLRAREIGIRKVTGAGKASLVGQFMTESFFTCVLATLFAIVLTWLILPVFNQLFEKQIQLNFLQPQLWYTLAVLVVVTTIVAGSYPALFLASFNPVRILKGNIRTQVGSVTSIRKGLVTLQFALSAFLIVGMLAVSKQVDYIQHKNLGFDKEHIIYLPLAGDLYNKLDTYQGELGKLPYVESSVPVNQLPMDLNSTSGDLSWEGKPADLQTEVVATATGYGFAQTLGIKMMDGRDFSRDYPADSSSYVINEAAAKMMNMQQDAVGRQVKFWNGPGRIIGVMKDFHIASLHTPIKPLILCLTPGNTSYLMIRLRPGQIKEAIAAVNKLTRDFNPAYPFEYHFADETFEQMYRSEMQVNALVKYFGVLAVVISCLGLFGMISFTAERRTKEIGIRKVLGSSVVSIVGLLSLESLRTIVIAMVIAFPLAYWVVNEWLASFAYSTSVGIQLFVIAAVGMLLLSGVTISFQVIKAAMANPAKSLRAE</sequence>
<evidence type="ECO:0000256" key="2">
    <source>
        <dbReference type="ARBA" id="ARBA00022475"/>
    </source>
</evidence>
<name>A0A2T7BMU0_9BACT</name>
<dbReference type="InterPro" id="IPR050250">
    <property type="entry name" value="Macrolide_Exporter_MacB"/>
</dbReference>
<dbReference type="RefSeq" id="WP_108685634.1">
    <property type="nucleotide sequence ID" value="NZ_QCYK01000001.1"/>
</dbReference>
<evidence type="ECO:0000256" key="4">
    <source>
        <dbReference type="ARBA" id="ARBA00022989"/>
    </source>
</evidence>
<gene>
    <name evidence="9" type="ORF">DCC81_05870</name>
</gene>
<dbReference type="GO" id="GO:0022857">
    <property type="term" value="F:transmembrane transporter activity"/>
    <property type="evidence" value="ECO:0007669"/>
    <property type="project" value="TreeGrafter"/>
</dbReference>
<dbReference type="EMBL" id="QCYK01000001">
    <property type="protein sequence ID" value="PUZ28995.1"/>
    <property type="molecule type" value="Genomic_DNA"/>
</dbReference>
<keyword evidence="3 6" id="KW-0812">Transmembrane</keyword>
<feature type="transmembrane region" description="Helical" evidence="6">
    <location>
        <begin position="332"/>
        <end position="350"/>
    </location>
</feature>
<dbReference type="PANTHER" id="PTHR30572:SF18">
    <property type="entry name" value="ABC-TYPE MACROLIDE FAMILY EXPORT SYSTEM PERMEASE COMPONENT 2"/>
    <property type="match status" value="1"/>
</dbReference>
<feature type="transmembrane region" description="Helical" evidence="6">
    <location>
        <begin position="698"/>
        <end position="726"/>
    </location>
</feature>
<dbReference type="InterPro" id="IPR025857">
    <property type="entry name" value="MacB_PCD"/>
</dbReference>
<organism evidence="9 10">
    <name type="scientific">Chitinophaga parva</name>
    <dbReference type="NCBI Taxonomy" id="2169414"/>
    <lineage>
        <taxon>Bacteria</taxon>
        <taxon>Pseudomonadati</taxon>
        <taxon>Bacteroidota</taxon>
        <taxon>Chitinophagia</taxon>
        <taxon>Chitinophagales</taxon>
        <taxon>Chitinophagaceae</taxon>
        <taxon>Chitinophaga</taxon>
    </lineage>
</organism>
<feature type="domain" description="ABC3 transporter permease C-terminal" evidence="7">
    <location>
        <begin position="282"/>
        <end position="395"/>
    </location>
</feature>
<keyword evidence="10" id="KW-1185">Reference proteome</keyword>
<dbReference type="GO" id="GO:0005886">
    <property type="term" value="C:plasma membrane"/>
    <property type="evidence" value="ECO:0007669"/>
    <property type="project" value="UniProtKB-SubCell"/>
</dbReference>
<evidence type="ECO:0000259" key="7">
    <source>
        <dbReference type="Pfam" id="PF02687"/>
    </source>
</evidence>
<keyword evidence="2" id="KW-1003">Cell membrane</keyword>
<evidence type="ECO:0000313" key="10">
    <source>
        <dbReference type="Proteomes" id="UP000244450"/>
    </source>
</evidence>
<dbReference type="PROSITE" id="PS51257">
    <property type="entry name" value="PROKAR_LIPOPROTEIN"/>
    <property type="match status" value="1"/>
</dbReference>
<evidence type="ECO:0008006" key="11">
    <source>
        <dbReference type="Google" id="ProtNLM"/>
    </source>
</evidence>
<protein>
    <recommendedName>
        <fullName evidence="11">ABC transporter permease</fullName>
    </recommendedName>
</protein>
<dbReference type="AlphaFoldDB" id="A0A2T7BMU0"/>
<accession>A0A2T7BMU0</accession>
<evidence type="ECO:0000256" key="6">
    <source>
        <dbReference type="SAM" id="Phobius"/>
    </source>
</evidence>
<feature type="domain" description="MacB-like periplasmic core" evidence="8">
    <location>
        <begin position="475"/>
        <end position="625"/>
    </location>
</feature>
<dbReference type="Pfam" id="PF02687">
    <property type="entry name" value="FtsX"/>
    <property type="match status" value="2"/>
</dbReference>
<evidence type="ECO:0000259" key="8">
    <source>
        <dbReference type="Pfam" id="PF12704"/>
    </source>
</evidence>
<feature type="transmembrane region" description="Helical" evidence="6">
    <location>
        <begin position="279"/>
        <end position="299"/>
    </location>
</feature>
<comment type="caution">
    <text evidence="9">The sequence shown here is derived from an EMBL/GenBank/DDBJ whole genome shotgun (WGS) entry which is preliminary data.</text>
</comment>
<feature type="domain" description="ABC3 transporter permease C-terminal" evidence="7">
    <location>
        <begin position="666"/>
        <end position="773"/>
    </location>
</feature>
<proteinExistence type="predicted"/>
<reference evidence="9 10" key="1">
    <citation type="submission" date="2018-04" db="EMBL/GenBank/DDBJ databases">
        <title>Chitinophaga fuyangensis sp. nov., isolated from soil in a chemical factory.</title>
        <authorList>
            <person name="Chen K."/>
        </authorList>
    </citation>
    <scope>NUCLEOTIDE SEQUENCE [LARGE SCALE GENOMIC DNA]</scope>
    <source>
        <strain evidence="9 10">LY-1</strain>
    </source>
</reference>
<feature type="transmembrane region" description="Helical" evidence="6">
    <location>
        <begin position="665"/>
        <end position="686"/>
    </location>
</feature>
<keyword evidence="4 6" id="KW-1133">Transmembrane helix</keyword>
<feature type="transmembrane region" description="Helical" evidence="6">
    <location>
        <begin position="746"/>
        <end position="771"/>
    </location>
</feature>
<keyword evidence="5 6" id="KW-0472">Membrane</keyword>
<comment type="subcellular location">
    <subcellularLocation>
        <location evidence="1">Cell membrane</location>
        <topology evidence="1">Multi-pass membrane protein</topology>
    </subcellularLocation>
</comment>
<dbReference type="Proteomes" id="UP000244450">
    <property type="component" value="Unassembled WGS sequence"/>
</dbReference>
<evidence type="ECO:0000256" key="3">
    <source>
        <dbReference type="ARBA" id="ARBA00022692"/>
    </source>
</evidence>
<evidence type="ECO:0000313" key="9">
    <source>
        <dbReference type="EMBL" id="PUZ28995.1"/>
    </source>
</evidence>
<dbReference type="PANTHER" id="PTHR30572">
    <property type="entry name" value="MEMBRANE COMPONENT OF TRANSPORTER-RELATED"/>
    <property type="match status" value="1"/>
</dbReference>
<evidence type="ECO:0000256" key="1">
    <source>
        <dbReference type="ARBA" id="ARBA00004651"/>
    </source>
</evidence>
<evidence type="ECO:0000256" key="5">
    <source>
        <dbReference type="ARBA" id="ARBA00023136"/>
    </source>
</evidence>
<feature type="transmembrane region" description="Helical" evidence="6">
    <location>
        <begin position="370"/>
        <end position="399"/>
    </location>
</feature>
<dbReference type="OrthoDB" id="5933722at2"/>
<dbReference type="Pfam" id="PF12704">
    <property type="entry name" value="MacB_PCD"/>
    <property type="match status" value="2"/>
</dbReference>
<dbReference type="InterPro" id="IPR003838">
    <property type="entry name" value="ABC3_permease_C"/>
</dbReference>